<dbReference type="EMBL" id="MEZX01000003">
    <property type="protein sequence ID" value="OGD64271.1"/>
    <property type="molecule type" value="Genomic_DNA"/>
</dbReference>
<proteinExistence type="predicted"/>
<organism evidence="1 2">
    <name type="scientific">Candidatus Berkelbacteria bacterium RIFCSPLOWO2_01_FULL_50_28</name>
    <dbReference type="NCBI Taxonomy" id="1797471"/>
    <lineage>
        <taxon>Bacteria</taxon>
        <taxon>Candidatus Berkelbacteria</taxon>
    </lineage>
</organism>
<dbReference type="AlphaFoldDB" id="A0A1F5EAA0"/>
<name>A0A1F5EAA0_9BACT</name>
<evidence type="ECO:0000313" key="2">
    <source>
        <dbReference type="Proteomes" id="UP000177481"/>
    </source>
</evidence>
<reference evidence="1 2" key="1">
    <citation type="journal article" date="2016" name="Nat. Commun.">
        <title>Thousands of microbial genomes shed light on interconnected biogeochemical processes in an aquifer system.</title>
        <authorList>
            <person name="Anantharaman K."/>
            <person name="Brown C.T."/>
            <person name="Hug L.A."/>
            <person name="Sharon I."/>
            <person name="Castelle C.J."/>
            <person name="Probst A.J."/>
            <person name="Thomas B.C."/>
            <person name="Singh A."/>
            <person name="Wilkins M.J."/>
            <person name="Karaoz U."/>
            <person name="Brodie E.L."/>
            <person name="Williams K.H."/>
            <person name="Hubbard S.S."/>
            <person name="Banfield J.F."/>
        </authorList>
    </citation>
    <scope>NUCLEOTIDE SEQUENCE [LARGE SCALE GENOMIC DNA]</scope>
</reference>
<accession>A0A1F5EAA0</accession>
<comment type="caution">
    <text evidence="1">The sequence shown here is derived from an EMBL/GenBank/DDBJ whole genome shotgun (WGS) entry which is preliminary data.</text>
</comment>
<sequence>MRKEYRKLWQILTLLWDPLHLAGHTDHHFSPNDLRLIQEVFYLFQWATATDLGYRYQMSGCRTRIGSLELEGNLLGFEDDPDTDRIAPPKRLLEETESLALRRFAQIWDHLPKRSERVISTRKFIAMIAHHNYLMHVNHRKPIDVDREFDQKYRSLNEERYWKLVVQREHFLGLLYAIATESHDSERRNLSKS</sequence>
<dbReference type="Proteomes" id="UP000177481">
    <property type="component" value="Unassembled WGS sequence"/>
</dbReference>
<gene>
    <name evidence="1" type="ORF">A3A71_03795</name>
</gene>
<protein>
    <submittedName>
        <fullName evidence="1">Uncharacterized protein</fullName>
    </submittedName>
</protein>
<evidence type="ECO:0000313" key="1">
    <source>
        <dbReference type="EMBL" id="OGD64271.1"/>
    </source>
</evidence>